<feature type="region of interest" description="Disordered" evidence="6">
    <location>
        <begin position="401"/>
        <end position="421"/>
    </location>
</feature>
<dbReference type="Pfam" id="PF00172">
    <property type="entry name" value="Zn_clus"/>
    <property type="match status" value="1"/>
</dbReference>
<dbReference type="CDD" id="cd00067">
    <property type="entry name" value="GAL4"/>
    <property type="match status" value="1"/>
</dbReference>
<dbReference type="InterPro" id="IPR050675">
    <property type="entry name" value="OAF3"/>
</dbReference>
<keyword evidence="2" id="KW-0805">Transcription regulation</keyword>
<dbReference type="GO" id="GO:0000981">
    <property type="term" value="F:DNA-binding transcription factor activity, RNA polymerase II-specific"/>
    <property type="evidence" value="ECO:0007669"/>
    <property type="project" value="InterPro"/>
</dbReference>
<organism evidence="8 9">
    <name type="scientific">Thyridium curvatum</name>
    <dbReference type="NCBI Taxonomy" id="1093900"/>
    <lineage>
        <taxon>Eukaryota</taxon>
        <taxon>Fungi</taxon>
        <taxon>Dikarya</taxon>
        <taxon>Ascomycota</taxon>
        <taxon>Pezizomycotina</taxon>
        <taxon>Sordariomycetes</taxon>
        <taxon>Sordariomycetidae</taxon>
        <taxon>Thyridiales</taxon>
        <taxon>Thyridiaceae</taxon>
        <taxon>Thyridium</taxon>
    </lineage>
</organism>
<dbReference type="AlphaFoldDB" id="A0A507AQ30"/>
<dbReference type="GO" id="GO:0005634">
    <property type="term" value="C:nucleus"/>
    <property type="evidence" value="ECO:0007669"/>
    <property type="project" value="InterPro"/>
</dbReference>
<feature type="compositionally biased region" description="Polar residues" evidence="6">
    <location>
        <begin position="401"/>
        <end position="417"/>
    </location>
</feature>
<dbReference type="PROSITE" id="PS50048">
    <property type="entry name" value="ZN2_CY6_FUNGAL_2"/>
    <property type="match status" value="1"/>
</dbReference>
<evidence type="ECO:0000259" key="7">
    <source>
        <dbReference type="PROSITE" id="PS50048"/>
    </source>
</evidence>
<evidence type="ECO:0000256" key="3">
    <source>
        <dbReference type="ARBA" id="ARBA00023125"/>
    </source>
</evidence>
<dbReference type="InterPro" id="IPR013700">
    <property type="entry name" value="AflR"/>
</dbReference>
<dbReference type="PROSITE" id="PS00463">
    <property type="entry name" value="ZN2_CY6_FUNGAL_1"/>
    <property type="match status" value="1"/>
</dbReference>
<dbReference type="InterPro" id="IPR036864">
    <property type="entry name" value="Zn2-C6_fun-type_DNA-bd_sf"/>
</dbReference>
<evidence type="ECO:0000256" key="4">
    <source>
        <dbReference type="ARBA" id="ARBA00023163"/>
    </source>
</evidence>
<dbReference type="EMBL" id="SKBQ01000061">
    <property type="protein sequence ID" value="TPX09873.1"/>
    <property type="molecule type" value="Genomic_DNA"/>
</dbReference>
<evidence type="ECO:0000256" key="1">
    <source>
        <dbReference type="ARBA" id="ARBA00022723"/>
    </source>
</evidence>
<dbReference type="Gene3D" id="4.10.240.10">
    <property type="entry name" value="Zn(2)-C6 fungal-type DNA-binding domain"/>
    <property type="match status" value="1"/>
</dbReference>
<dbReference type="PANTHER" id="PTHR31069">
    <property type="entry name" value="OLEATE-ACTIVATED TRANSCRIPTION FACTOR 1-RELATED"/>
    <property type="match status" value="1"/>
</dbReference>
<proteinExistence type="predicted"/>
<dbReference type="InterPro" id="IPR001138">
    <property type="entry name" value="Zn2Cys6_DnaBD"/>
</dbReference>
<reference evidence="8 9" key="1">
    <citation type="submission" date="2019-06" db="EMBL/GenBank/DDBJ databases">
        <title>Draft genome sequence of the filamentous fungus Phialemoniopsis curvata isolated from diesel fuel.</title>
        <authorList>
            <person name="Varaljay V.A."/>
            <person name="Lyon W.J."/>
            <person name="Crouch A.L."/>
            <person name="Drake C.E."/>
            <person name="Hollomon J.M."/>
            <person name="Nadeau L.J."/>
            <person name="Nunn H.S."/>
            <person name="Stevenson B.S."/>
            <person name="Bojanowski C.L."/>
            <person name="Crookes-Goodson W.J."/>
        </authorList>
    </citation>
    <scope>NUCLEOTIDE SEQUENCE [LARGE SCALE GENOMIC DNA]</scope>
    <source>
        <strain evidence="8 9">D216</strain>
    </source>
</reference>
<dbReference type="GeneID" id="41976342"/>
<dbReference type="Proteomes" id="UP000319257">
    <property type="component" value="Unassembled WGS sequence"/>
</dbReference>
<keyword evidence="1" id="KW-0479">Metal-binding</keyword>
<dbReference type="GO" id="GO:0045122">
    <property type="term" value="P:aflatoxin biosynthetic process"/>
    <property type="evidence" value="ECO:0007669"/>
    <property type="project" value="InterPro"/>
</dbReference>
<dbReference type="GO" id="GO:0003677">
    <property type="term" value="F:DNA binding"/>
    <property type="evidence" value="ECO:0007669"/>
    <property type="project" value="UniProtKB-KW"/>
</dbReference>
<evidence type="ECO:0000256" key="2">
    <source>
        <dbReference type="ARBA" id="ARBA00023015"/>
    </source>
</evidence>
<dbReference type="PRINTS" id="PR00755">
    <property type="entry name" value="AFLATOXINBRP"/>
</dbReference>
<evidence type="ECO:0000313" key="9">
    <source>
        <dbReference type="Proteomes" id="UP000319257"/>
    </source>
</evidence>
<keyword evidence="3" id="KW-0238">DNA-binding</keyword>
<evidence type="ECO:0000256" key="5">
    <source>
        <dbReference type="ARBA" id="ARBA00023242"/>
    </source>
</evidence>
<dbReference type="GO" id="GO:0008270">
    <property type="term" value="F:zinc ion binding"/>
    <property type="evidence" value="ECO:0007669"/>
    <property type="project" value="InterPro"/>
</dbReference>
<keyword evidence="4" id="KW-0804">Transcription</keyword>
<feature type="region of interest" description="Disordered" evidence="6">
    <location>
        <begin position="43"/>
        <end position="100"/>
    </location>
</feature>
<comment type="caution">
    <text evidence="8">The sequence shown here is derived from an EMBL/GenBank/DDBJ whole genome shotgun (WGS) entry which is preliminary data.</text>
</comment>
<evidence type="ECO:0000313" key="8">
    <source>
        <dbReference type="EMBL" id="TPX09873.1"/>
    </source>
</evidence>
<protein>
    <recommendedName>
        <fullName evidence="7">Zn(2)-C6 fungal-type domain-containing protein</fullName>
    </recommendedName>
</protein>
<dbReference type="RefSeq" id="XP_030991584.1">
    <property type="nucleotide sequence ID" value="XM_031143800.1"/>
</dbReference>
<feature type="domain" description="Zn(2)-C6 fungal-type" evidence="7">
    <location>
        <begin position="11"/>
        <end position="41"/>
    </location>
</feature>
<dbReference type="STRING" id="1093900.A0A507AQ30"/>
<evidence type="ECO:0000256" key="6">
    <source>
        <dbReference type="SAM" id="MobiDB-lite"/>
    </source>
</evidence>
<dbReference type="Pfam" id="PF08493">
    <property type="entry name" value="AflR"/>
    <property type="match status" value="1"/>
</dbReference>
<name>A0A507AQ30_9PEZI</name>
<gene>
    <name evidence="8" type="ORF">E0L32_008895</name>
</gene>
<feature type="compositionally biased region" description="Polar residues" evidence="6">
    <location>
        <begin position="67"/>
        <end position="77"/>
    </location>
</feature>
<keyword evidence="5" id="KW-0539">Nucleus</keyword>
<dbReference type="InParanoid" id="A0A507AQ30"/>
<dbReference type="SMART" id="SM00066">
    <property type="entry name" value="GAL4"/>
    <property type="match status" value="1"/>
</dbReference>
<accession>A0A507AQ30</accession>
<sequence>MSSVTSKLRDSCNACATSKIKCPKERPSCSRCEIRGVKCHYSFTKRPGRKPENGASRRPSSDIITVGDNNPKNIDSSTDSDRDGAHSVQGDKQNHRRARQPSVGALFWAQSPTPSTTLPGNAPTTINTSSVSEYFALTSATGSTAVGSPRTGNTPGPADTSDIFSMLGDINAFPDFDGFDPKLDKLLESDIESVFSMPLPDPTSNIQQPESDIISLLIPSSCNDFNIGLVDAPTIGETGALNASSVASTLSSSLLSWSAPVLSTSSTISSSSSSPSSKPSHPIIIGENATSGTLARTLDILKSLSSLQSSRTSSYSDLTTASDADTFARVVLEENQKSINAVSTILSSSACGEDSFLLVVLSMIVLKILERCDAAAHIQHEDETGRGWSSQLKSSAISRNMNQTHQRSLSGPSTGSSRYDADSRENSVAKLVLGELHRVQRLVNELSKEIKKQREGDGEDQIMRDIEKGPRALVTANTLAQLETDMRKSLRALSSEIIDRLRHR</sequence>
<dbReference type="SUPFAM" id="SSF57701">
    <property type="entry name" value="Zn2/Cys6 DNA-binding domain"/>
    <property type="match status" value="1"/>
</dbReference>
<dbReference type="PANTHER" id="PTHR31069:SF31">
    <property type="entry name" value="MONODICTYPHENONE CLUSTER TRANSCRIPTION FACTOR-RELATED"/>
    <property type="match status" value="1"/>
</dbReference>
<keyword evidence="9" id="KW-1185">Reference proteome</keyword>
<dbReference type="OrthoDB" id="2943660at2759"/>